<feature type="non-terminal residue" evidence="1">
    <location>
        <position position="247"/>
    </location>
</feature>
<reference evidence="1" key="1">
    <citation type="journal article" date="2014" name="Front. Microbiol.">
        <title>High frequency of phylogenetically diverse reductive dehalogenase-homologous genes in deep subseafloor sedimentary metagenomes.</title>
        <authorList>
            <person name="Kawai M."/>
            <person name="Futagami T."/>
            <person name="Toyoda A."/>
            <person name="Takaki Y."/>
            <person name="Nishi S."/>
            <person name="Hori S."/>
            <person name="Arai W."/>
            <person name="Tsubouchi T."/>
            <person name="Morono Y."/>
            <person name="Uchiyama I."/>
            <person name="Ito T."/>
            <person name="Fujiyama A."/>
            <person name="Inagaki F."/>
            <person name="Takami H."/>
        </authorList>
    </citation>
    <scope>NUCLEOTIDE SEQUENCE</scope>
    <source>
        <strain evidence="1">Expedition CK06-06</strain>
    </source>
</reference>
<dbReference type="AlphaFoldDB" id="X0XT96"/>
<proteinExistence type="predicted"/>
<gene>
    <name evidence="1" type="ORF">S01H1_69254</name>
</gene>
<accession>X0XT96</accession>
<feature type="non-terminal residue" evidence="1">
    <location>
        <position position="1"/>
    </location>
</feature>
<evidence type="ECO:0008006" key="2">
    <source>
        <dbReference type="Google" id="ProtNLM"/>
    </source>
</evidence>
<comment type="caution">
    <text evidence="1">The sequence shown here is derived from an EMBL/GenBank/DDBJ whole genome shotgun (WGS) entry which is preliminary data.</text>
</comment>
<name>X0XT96_9ZZZZ</name>
<dbReference type="InterPro" id="IPR036390">
    <property type="entry name" value="WH_DNA-bd_sf"/>
</dbReference>
<organism evidence="1">
    <name type="scientific">marine sediment metagenome</name>
    <dbReference type="NCBI Taxonomy" id="412755"/>
    <lineage>
        <taxon>unclassified sequences</taxon>
        <taxon>metagenomes</taxon>
        <taxon>ecological metagenomes</taxon>
    </lineage>
</organism>
<evidence type="ECO:0000313" key="1">
    <source>
        <dbReference type="EMBL" id="GAG38537.1"/>
    </source>
</evidence>
<dbReference type="EMBL" id="BARS01045968">
    <property type="protein sequence ID" value="GAG38537.1"/>
    <property type="molecule type" value="Genomic_DNA"/>
</dbReference>
<dbReference type="SUPFAM" id="SSF46785">
    <property type="entry name" value="Winged helix' DNA-binding domain"/>
    <property type="match status" value="2"/>
</dbReference>
<sequence>GKPNWEYIILWILSNNKVCSWSDLKERVNRSTLSLYLNKLKRDDYILKSKFNQYRITSKGSERYYELGQAKREGRKLSYPPKIILSHRNYDHWILWLVYNNNYCKWADFLEKPLSINQSSLSKKLNELIKKNFVRKDEKEYRITRLGKSEYSKMLTLYDLDRQSILEEESKRITELTQKTLKFFKDFDIKERNIQFRFLNSVLKLEYSKIKNVLRDEEDFHKILLFISVNHPTEYPKYIFPEEFSVK</sequence>
<protein>
    <recommendedName>
        <fullName evidence="2">ArnR1-like winged helix-turn-helix domain-containing protein</fullName>
    </recommendedName>
</protein>